<dbReference type="SUPFAM" id="SSF52833">
    <property type="entry name" value="Thioredoxin-like"/>
    <property type="match status" value="1"/>
</dbReference>
<dbReference type="Proteomes" id="UP000321805">
    <property type="component" value="Chromosome"/>
</dbReference>
<name>A0A5B8U655_9ACTN</name>
<reference evidence="1 2" key="1">
    <citation type="journal article" date="2018" name="J. Microbiol.">
        <title>Baekduia soli gen. nov., sp. nov., a novel bacterium isolated from the soil of Baekdu Mountain and proposal of a novel family name, Baekduiaceae fam. nov.</title>
        <authorList>
            <person name="An D.S."/>
            <person name="Siddiqi M.Z."/>
            <person name="Kim K.H."/>
            <person name="Yu H.S."/>
            <person name="Im W.T."/>
        </authorList>
    </citation>
    <scope>NUCLEOTIDE SEQUENCE [LARGE SCALE GENOMIC DNA]</scope>
    <source>
        <strain evidence="1 2">BR7-21</strain>
    </source>
</reference>
<dbReference type="AlphaFoldDB" id="A0A5B8U655"/>
<dbReference type="EMBL" id="CP042430">
    <property type="protein sequence ID" value="QEC48375.1"/>
    <property type="molecule type" value="Genomic_DNA"/>
</dbReference>
<proteinExistence type="predicted"/>
<dbReference type="Gene3D" id="3.40.30.10">
    <property type="entry name" value="Glutaredoxin"/>
    <property type="match status" value="1"/>
</dbReference>
<dbReference type="InterPro" id="IPR036249">
    <property type="entry name" value="Thioredoxin-like_sf"/>
</dbReference>
<sequence length="231" mass="24954">MSVAAPADRLRRRVAPRAVVALSRIDAPARAGAALRRAVGRRGRVELYIAFDDPCSAVAVLDLAERLDGAGADLHVLPVVHRGIPDDPAVERKREHAVQDARRLLRRSGLVLGRTGPVAPEEVAFLAEWAASAPPGPALTRFCVAALRRLWLTSDGPVSPAPYALLWRQAFGTGPAAGGSPDAVRRNERRMARRGPYDTPGAWVHGRWFFAHDRPAQIAARLDDLGWGRGA</sequence>
<keyword evidence="2" id="KW-1185">Reference proteome</keyword>
<evidence type="ECO:0000313" key="2">
    <source>
        <dbReference type="Proteomes" id="UP000321805"/>
    </source>
</evidence>
<protein>
    <submittedName>
        <fullName evidence="1">Uncharacterized protein</fullName>
    </submittedName>
</protein>
<dbReference type="KEGG" id="bsol:FSW04_12890"/>
<gene>
    <name evidence="1" type="ORF">FSW04_12890</name>
</gene>
<accession>A0A5B8U655</accession>
<dbReference type="OrthoDB" id="7063097at2"/>
<dbReference type="RefSeq" id="WP_146919838.1">
    <property type="nucleotide sequence ID" value="NZ_CP042430.1"/>
</dbReference>
<organism evidence="1 2">
    <name type="scientific">Baekduia soli</name>
    <dbReference type="NCBI Taxonomy" id="496014"/>
    <lineage>
        <taxon>Bacteria</taxon>
        <taxon>Bacillati</taxon>
        <taxon>Actinomycetota</taxon>
        <taxon>Thermoleophilia</taxon>
        <taxon>Solirubrobacterales</taxon>
        <taxon>Baekduiaceae</taxon>
        <taxon>Baekduia</taxon>
    </lineage>
</organism>
<evidence type="ECO:0000313" key="1">
    <source>
        <dbReference type="EMBL" id="QEC48375.1"/>
    </source>
</evidence>